<feature type="region of interest" description="Disordered" evidence="1">
    <location>
        <begin position="1"/>
        <end position="37"/>
    </location>
</feature>
<dbReference type="Proteomes" id="UP000781958">
    <property type="component" value="Unassembled WGS sequence"/>
</dbReference>
<comment type="caution">
    <text evidence="2">The sequence shown here is derived from an EMBL/GenBank/DDBJ whole genome shotgun (WGS) entry which is preliminary data.</text>
</comment>
<evidence type="ECO:0000313" key="3">
    <source>
        <dbReference type="Proteomes" id="UP000781958"/>
    </source>
</evidence>
<keyword evidence="3" id="KW-1185">Reference proteome</keyword>
<dbReference type="EMBL" id="JAGINP010000009">
    <property type="protein sequence ID" value="MBP2293101.1"/>
    <property type="molecule type" value="Genomic_DNA"/>
</dbReference>
<sequence length="116" mass="11919">MFRDAPPPSASAHSDSPDGPGLAALERSHDGPPPRHALKIALLGGGERHTALALSAARSLHDRLAAEARQGAARRRAALPAAGAAADAWLSRLSRTLAHHRHAACALAAAAFDSAY</sequence>
<gene>
    <name evidence="2" type="ORF">J2851_002883</name>
</gene>
<evidence type="ECO:0000313" key="2">
    <source>
        <dbReference type="EMBL" id="MBP2293101.1"/>
    </source>
</evidence>
<organism evidence="2 3">
    <name type="scientific">Azospirillum rugosum</name>
    <dbReference type="NCBI Taxonomy" id="416170"/>
    <lineage>
        <taxon>Bacteria</taxon>
        <taxon>Pseudomonadati</taxon>
        <taxon>Pseudomonadota</taxon>
        <taxon>Alphaproteobacteria</taxon>
        <taxon>Rhodospirillales</taxon>
        <taxon>Azospirillaceae</taxon>
        <taxon>Azospirillum</taxon>
    </lineage>
</organism>
<dbReference type="RefSeq" id="WP_246500651.1">
    <property type="nucleotide sequence ID" value="NZ_JAGINP010000009.1"/>
</dbReference>
<accession>A0ABS4SKL6</accession>
<protein>
    <submittedName>
        <fullName evidence="2">Non-ribosomal peptide synthetase component F</fullName>
    </submittedName>
</protein>
<reference evidence="2 3" key="1">
    <citation type="submission" date="2021-03" db="EMBL/GenBank/DDBJ databases">
        <title>Genomic Encyclopedia of Type Strains, Phase III (KMG-III): the genomes of soil and plant-associated and newly described type strains.</title>
        <authorList>
            <person name="Whitman W."/>
        </authorList>
    </citation>
    <scope>NUCLEOTIDE SEQUENCE [LARGE SCALE GENOMIC DNA]</scope>
    <source>
        <strain evidence="2 3">IMMIB AFH-6</strain>
    </source>
</reference>
<proteinExistence type="predicted"/>
<name>A0ABS4SKL6_9PROT</name>
<evidence type="ECO:0000256" key="1">
    <source>
        <dbReference type="SAM" id="MobiDB-lite"/>
    </source>
</evidence>